<dbReference type="RefSeq" id="WP_106609752.1">
    <property type="nucleotide sequence ID" value="NZ_PYGJ01000014.1"/>
</dbReference>
<evidence type="ECO:0000256" key="3">
    <source>
        <dbReference type="ARBA" id="ARBA00022723"/>
    </source>
</evidence>
<keyword evidence="3" id="KW-0479">Metal-binding</keyword>
<organism evidence="9 10">
    <name type="scientific">Shimia abyssi</name>
    <dbReference type="NCBI Taxonomy" id="1662395"/>
    <lineage>
        <taxon>Bacteria</taxon>
        <taxon>Pseudomonadati</taxon>
        <taxon>Pseudomonadota</taxon>
        <taxon>Alphaproteobacteria</taxon>
        <taxon>Rhodobacterales</taxon>
        <taxon>Roseobacteraceae</taxon>
    </lineage>
</organism>
<evidence type="ECO:0000256" key="2">
    <source>
        <dbReference type="ARBA" id="ARBA00005568"/>
    </source>
</evidence>
<evidence type="ECO:0000313" key="9">
    <source>
        <dbReference type="EMBL" id="PSL17892.1"/>
    </source>
</evidence>
<accession>A0A2P8F890</accession>
<evidence type="ECO:0000256" key="6">
    <source>
        <dbReference type="ARBA" id="ARBA00045074"/>
    </source>
</evidence>
<dbReference type="GO" id="GO:0046872">
    <property type="term" value="F:metal ion binding"/>
    <property type="evidence" value="ECO:0007669"/>
    <property type="project" value="UniProtKB-KW"/>
</dbReference>
<dbReference type="Proteomes" id="UP000240418">
    <property type="component" value="Unassembled WGS sequence"/>
</dbReference>
<reference evidence="9 10" key="1">
    <citation type="submission" date="2018-03" db="EMBL/GenBank/DDBJ databases">
        <title>Genomic Encyclopedia of Archaeal and Bacterial Type Strains, Phase II (KMG-II): from individual species to whole genera.</title>
        <authorList>
            <person name="Goeker M."/>
        </authorList>
    </citation>
    <scope>NUCLEOTIDE SEQUENCE [LARGE SCALE GENOMIC DNA]</scope>
    <source>
        <strain evidence="9 10">DSM 100673</strain>
    </source>
</reference>
<keyword evidence="4" id="KW-0456">Lyase</keyword>
<comment type="cofactor">
    <cofactor evidence="1">
        <name>a divalent metal cation</name>
        <dbReference type="ChEBI" id="CHEBI:60240"/>
    </cofactor>
</comment>
<comment type="similarity">
    <text evidence="2">Belongs to the HpcH/HpaI aldolase family.</text>
</comment>
<keyword evidence="10" id="KW-1185">Reference proteome</keyword>
<keyword evidence="5" id="KW-0670">Pyruvate</keyword>
<dbReference type="OrthoDB" id="9802624at2"/>
<evidence type="ECO:0000256" key="4">
    <source>
        <dbReference type="ARBA" id="ARBA00023239"/>
    </source>
</evidence>
<dbReference type="InterPro" id="IPR040442">
    <property type="entry name" value="Pyrv_kinase-like_dom_sf"/>
</dbReference>
<proteinExistence type="inferred from homology"/>
<evidence type="ECO:0000313" key="10">
    <source>
        <dbReference type="Proteomes" id="UP000240418"/>
    </source>
</evidence>
<dbReference type="GO" id="GO:0005737">
    <property type="term" value="C:cytoplasm"/>
    <property type="evidence" value="ECO:0007669"/>
    <property type="project" value="TreeGrafter"/>
</dbReference>
<evidence type="ECO:0000256" key="7">
    <source>
        <dbReference type="ARBA" id="ARBA00068169"/>
    </source>
</evidence>
<dbReference type="PANTHER" id="PTHR30502">
    <property type="entry name" value="2-KETO-3-DEOXY-L-RHAMNONATE ALDOLASE"/>
    <property type="match status" value="1"/>
</dbReference>
<evidence type="ECO:0000256" key="5">
    <source>
        <dbReference type="ARBA" id="ARBA00023317"/>
    </source>
</evidence>
<comment type="caution">
    <text evidence="9">The sequence shown here is derived from an EMBL/GenBank/DDBJ whole genome shotgun (WGS) entry which is preliminary data.</text>
</comment>
<comment type="catalytic activity">
    <reaction evidence="6">
        <text>D-glyceraldehyde + pyruvate = 2-dehydro-3-deoxy-L-galactonate</text>
        <dbReference type="Rhea" id="RHEA:80055"/>
        <dbReference type="ChEBI" id="CHEBI:15361"/>
        <dbReference type="ChEBI" id="CHEBI:17378"/>
        <dbReference type="ChEBI" id="CHEBI:75545"/>
    </reaction>
</comment>
<dbReference type="SUPFAM" id="SSF51621">
    <property type="entry name" value="Phosphoenolpyruvate/pyruvate domain"/>
    <property type="match status" value="1"/>
</dbReference>
<dbReference type="InterPro" id="IPR015813">
    <property type="entry name" value="Pyrv/PenolPyrv_kinase-like_dom"/>
</dbReference>
<dbReference type="PANTHER" id="PTHR30502:SF0">
    <property type="entry name" value="PHOSPHOENOLPYRUVATE CARBOXYLASE FAMILY PROTEIN"/>
    <property type="match status" value="1"/>
</dbReference>
<gene>
    <name evidence="9" type="ORF">CLV88_114104</name>
</gene>
<dbReference type="GO" id="GO:0016832">
    <property type="term" value="F:aldehyde-lyase activity"/>
    <property type="evidence" value="ECO:0007669"/>
    <property type="project" value="UniProtKB-ARBA"/>
</dbReference>
<dbReference type="InterPro" id="IPR050251">
    <property type="entry name" value="HpcH-HpaI_aldolase"/>
</dbReference>
<evidence type="ECO:0000259" key="8">
    <source>
        <dbReference type="Pfam" id="PF03328"/>
    </source>
</evidence>
<sequence>MPAPKNTFKAAIAAKRQQIGCWLALGESAGAELMATTGFDWLLIDGEHGPNDMRSIRDQLVAIAGSDSHPIVRLPIGETRLVKQALDLGAQTVLVPMVDTAEQARELVRACRYAPHGIRGMGGTGARVTGFGSYDGYVQNANDEICLLVQAESRAALDNLDDILAVEGVDGVFIGPADLSADMGFPGKADAPEVVAAIADAITRINASDKASGILTLSEQGAQTYIDMNVTFVAVGVDTLMLANTARAVSAKTKAMIKP</sequence>
<dbReference type="Pfam" id="PF03328">
    <property type="entry name" value="HpcH_HpaI"/>
    <property type="match status" value="1"/>
</dbReference>
<name>A0A2P8F890_9RHOB</name>
<dbReference type="FunFam" id="3.20.20.60:FF:000004">
    <property type="entry name" value="5-keto-4-deoxy-D-glucarate aldolase"/>
    <property type="match status" value="1"/>
</dbReference>
<dbReference type="Gene3D" id="3.20.20.60">
    <property type="entry name" value="Phosphoenolpyruvate-binding domains"/>
    <property type="match status" value="1"/>
</dbReference>
<dbReference type="InterPro" id="IPR005000">
    <property type="entry name" value="Aldolase/citrate-lyase_domain"/>
</dbReference>
<protein>
    <recommendedName>
        <fullName evidence="7">Hydroxypyruvate/pyruvate aldolase</fullName>
    </recommendedName>
</protein>
<feature type="domain" description="HpcH/HpaI aldolase/citrate lyase" evidence="8">
    <location>
        <begin position="18"/>
        <end position="244"/>
    </location>
</feature>
<dbReference type="EMBL" id="PYGJ01000014">
    <property type="protein sequence ID" value="PSL17892.1"/>
    <property type="molecule type" value="Genomic_DNA"/>
</dbReference>
<dbReference type="AlphaFoldDB" id="A0A2P8F890"/>
<evidence type="ECO:0000256" key="1">
    <source>
        <dbReference type="ARBA" id="ARBA00001968"/>
    </source>
</evidence>